<feature type="compositionally biased region" description="Basic and acidic residues" evidence="5">
    <location>
        <begin position="293"/>
        <end position="303"/>
    </location>
</feature>
<feature type="transmembrane region" description="Helical" evidence="6">
    <location>
        <begin position="459"/>
        <end position="479"/>
    </location>
</feature>
<dbReference type="EMBL" id="MU806116">
    <property type="protein sequence ID" value="KAJ3839633.1"/>
    <property type="molecule type" value="Genomic_DNA"/>
</dbReference>
<keyword evidence="4 6" id="KW-0472">Membrane</keyword>
<gene>
    <name evidence="7" type="ORF">F5878DRAFT_109389</name>
</gene>
<dbReference type="PANTHER" id="PTHR31274:SF1">
    <property type="entry name" value="AGL149CP"/>
    <property type="match status" value="1"/>
</dbReference>
<dbReference type="InterPro" id="IPR004776">
    <property type="entry name" value="Mem_transp_PIN-like"/>
</dbReference>
<evidence type="ECO:0000256" key="3">
    <source>
        <dbReference type="ARBA" id="ARBA00022989"/>
    </source>
</evidence>
<organism evidence="7 8">
    <name type="scientific">Lentinula raphanica</name>
    <dbReference type="NCBI Taxonomy" id="153919"/>
    <lineage>
        <taxon>Eukaryota</taxon>
        <taxon>Fungi</taxon>
        <taxon>Dikarya</taxon>
        <taxon>Basidiomycota</taxon>
        <taxon>Agaricomycotina</taxon>
        <taxon>Agaricomycetes</taxon>
        <taxon>Agaricomycetidae</taxon>
        <taxon>Agaricales</taxon>
        <taxon>Marasmiineae</taxon>
        <taxon>Omphalotaceae</taxon>
        <taxon>Lentinula</taxon>
    </lineage>
</organism>
<feature type="transmembrane region" description="Helical" evidence="6">
    <location>
        <begin position="104"/>
        <end position="126"/>
    </location>
</feature>
<dbReference type="Proteomes" id="UP001163846">
    <property type="component" value="Unassembled WGS sequence"/>
</dbReference>
<reference evidence="7" key="1">
    <citation type="submission" date="2022-08" db="EMBL/GenBank/DDBJ databases">
        <authorList>
            <consortium name="DOE Joint Genome Institute"/>
            <person name="Min B."/>
            <person name="Riley R."/>
            <person name="Sierra-Patev S."/>
            <person name="Naranjo-Ortiz M."/>
            <person name="Looney B."/>
            <person name="Konkel Z."/>
            <person name="Slot J.C."/>
            <person name="Sakamoto Y."/>
            <person name="Steenwyk J.L."/>
            <person name="Rokas A."/>
            <person name="Carro J."/>
            <person name="Camarero S."/>
            <person name="Ferreira P."/>
            <person name="Molpeceres G."/>
            <person name="Ruiz-Duenas F.J."/>
            <person name="Serrano A."/>
            <person name="Henrissat B."/>
            <person name="Drula E."/>
            <person name="Hughes K.W."/>
            <person name="Mata J.L."/>
            <person name="Ishikawa N.K."/>
            <person name="Vargas-Isla R."/>
            <person name="Ushijima S."/>
            <person name="Smith C.A."/>
            <person name="Ahrendt S."/>
            <person name="Andreopoulos W."/>
            <person name="He G."/>
            <person name="Labutti K."/>
            <person name="Lipzen A."/>
            <person name="Ng V."/>
            <person name="Sandor L."/>
            <person name="Barry K."/>
            <person name="Martinez A.T."/>
            <person name="Xiao Y."/>
            <person name="Gibbons J.G."/>
            <person name="Terashima K."/>
            <person name="Hibbett D.S."/>
            <person name="Grigoriev I.V."/>
        </authorList>
    </citation>
    <scope>NUCLEOTIDE SEQUENCE</scope>
    <source>
        <strain evidence="7">TFB9207</strain>
    </source>
</reference>
<protein>
    <submittedName>
        <fullName evidence="7">Auxin efflux carrier</fullName>
    </submittedName>
</protein>
<dbReference type="GO" id="GO:0016020">
    <property type="term" value="C:membrane"/>
    <property type="evidence" value="ECO:0007669"/>
    <property type="project" value="UniProtKB-SubCell"/>
</dbReference>
<evidence type="ECO:0000256" key="2">
    <source>
        <dbReference type="ARBA" id="ARBA00022692"/>
    </source>
</evidence>
<comment type="subcellular location">
    <subcellularLocation>
        <location evidence="1">Membrane</location>
        <topology evidence="1">Multi-pass membrane protein</topology>
    </subcellularLocation>
</comment>
<comment type="caution">
    <text evidence="7">The sequence shown here is derived from an EMBL/GenBank/DDBJ whole genome shotgun (WGS) entry which is preliminary data.</text>
</comment>
<dbReference type="InterPro" id="IPR040254">
    <property type="entry name" value="Ecm3-like"/>
</dbReference>
<feature type="transmembrane region" description="Helical" evidence="6">
    <location>
        <begin position="420"/>
        <end position="447"/>
    </location>
</feature>
<feature type="transmembrane region" description="Helical" evidence="6">
    <location>
        <begin position="500"/>
        <end position="518"/>
    </location>
</feature>
<evidence type="ECO:0000256" key="4">
    <source>
        <dbReference type="ARBA" id="ARBA00023136"/>
    </source>
</evidence>
<keyword evidence="2 6" id="KW-0812">Transmembrane</keyword>
<feature type="transmembrane region" description="Helical" evidence="6">
    <location>
        <begin position="6"/>
        <end position="29"/>
    </location>
</feature>
<sequence>MVSAGTLIWISIRPLIRLVLCVSCGFLATKADLFPVVAARSLGQIILNVTLPCLMFSKMVPAFTPENVGALGPLILVAVIYEVMGMGMAWLTRIFFWVPHRFRYGILAAGGWANVGDIPTSVVMSITGAAPFGGSDQTLSVAYISAFILVYMITLFPMGGHYLVAKDFVGPDVEHDEVRDLVRERRRYILYGWPKTLTNYLRFRRLRQIKSTEEDSDPELQSPTTESKNAAPSSSIRPRPHKHVSFRNERADYYDVTQDHDLDATTAVPTDGMNTPAPSHHDFTSPAGTVTAHDLESEYREKDETEDTTSRRAARKAPTARQRRQKRIVIQLKTIIKSILTPASLSMIISIPVALVPSLKGLFTATSNSHIPNAPDGEPPLAFVLDFANFMGAASVPLGLICLGSALARLKIPRSEWSNLPVGAIFTLAILKTVVSPVIGVLITIGLTNVGVISKEDKVLQFVCMFFSCLPTATTQVYLTQVYSGTGSAEFMSPFLLPQYFLMFFSMTGLTAYAITYLF</sequence>
<feature type="compositionally biased region" description="Polar residues" evidence="5">
    <location>
        <begin position="219"/>
        <end position="236"/>
    </location>
</feature>
<feature type="region of interest" description="Disordered" evidence="5">
    <location>
        <begin position="264"/>
        <end position="323"/>
    </location>
</feature>
<dbReference type="AlphaFoldDB" id="A0AA38PB20"/>
<feature type="transmembrane region" description="Helical" evidence="6">
    <location>
        <begin position="334"/>
        <end position="355"/>
    </location>
</feature>
<dbReference type="GO" id="GO:0055085">
    <property type="term" value="P:transmembrane transport"/>
    <property type="evidence" value="ECO:0007669"/>
    <property type="project" value="InterPro"/>
</dbReference>
<proteinExistence type="predicted"/>
<evidence type="ECO:0000313" key="7">
    <source>
        <dbReference type="EMBL" id="KAJ3839633.1"/>
    </source>
</evidence>
<keyword evidence="8" id="KW-1185">Reference proteome</keyword>
<evidence type="ECO:0000256" key="5">
    <source>
        <dbReference type="SAM" id="MobiDB-lite"/>
    </source>
</evidence>
<evidence type="ECO:0000256" key="6">
    <source>
        <dbReference type="SAM" id="Phobius"/>
    </source>
</evidence>
<keyword evidence="3 6" id="KW-1133">Transmembrane helix</keyword>
<evidence type="ECO:0000313" key="8">
    <source>
        <dbReference type="Proteomes" id="UP001163846"/>
    </source>
</evidence>
<dbReference type="Pfam" id="PF03547">
    <property type="entry name" value="Mem_trans"/>
    <property type="match status" value="1"/>
</dbReference>
<dbReference type="PANTHER" id="PTHR31274">
    <property type="entry name" value="PROTEIN ECM3"/>
    <property type="match status" value="1"/>
</dbReference>
<feature type="transmembrane region" description="Helical" evidence="6">
    <location>
        <begin position="70"/>
        <end position="92"/>
    </location>
</feature>
<feature type="region of interest" description="Disordered" evidence="5">
    <location>
        <begin position="212"/>
        <end position="244"/>
    </location>
</feature>
<accession>A0AA38PB20</accession>
<evidence type="ECO:0000256" key="1">
    <source>
        <dbReference type="ARBA" id="ARBA00004141"/>
    </source>
</evidence>
<feature type="transmembrane region" description="Helical" evidence="6">
    <location>
        <begin position="138"/>
        <end position="156"/>
    </location>
</feature>
<name>A0AA38PB20_9AGAR</name>